<evidence type="ECO:0000313" key="11">
    <source>
        <dbReference type="Proteomes" id="UP000256601"/>
    </source>
</evidence>
<evidence type="ECO:0000256" key="6">
    <source>
        <dbReference type="ARBA" id="ARBA00022989"/>
    </source>
</evidence>
<name>A0A371BXF5_YARLL</name>
<evidence type="ECO:0000256" key="7">
    <source>
        <dbReference type="ARBA" id="ARBA00023136"/>
    </source>
</evidence>
<dbReference type="VEuPathDB" id="FungiDB:YALI0_B00396g"/>
<dbReference type="GO" id="GO:0016020">
    <property type="term" value="C:membrane"/>
    <property type="evidence" value="ECO:0007669"/>
    <property type="project" value="UniProtKB-SubCell"/>
</dbReference>
<evidence type="ECO:0000256" key="5">
    <source>
        <dbReference type="ARBA" id="ARBA00022692"/>
    </source>
</evidence>
<accession>A0A371BXF5</accession>
<protein>
    <submittedName>
        <fullName evidence="10">And other transporter-domain-containing protein</fullName>
    </submittedName>
</protein>
<dbReference type="GO" id="GO:0005351">
    <property type="term" value="F:carbohydrate:proton symporter activity"/>
    <property type="evidence" value="ECO:0007669"/>
    <property type="project" value="TreeGrafter"/>
</dbReference>
<evidence type="ECO:0000259" key="9">
    <source>
        <dbReference type="PROSITE" id="PS50850"/>
    </source>
</evidence>
<dbReference type="VEuPathDB" id="FungiDB:YALI1_B00357g"/>
<feature type="transmembrane region" description="Helical" evidence="8">
    <location>
        <begin position="284"/>
        <end position="304"/>
    </location>
</feature>
<dbReference type="PANTHER" id="PTHR48022">
    <property type="entry name" value="PLASTIDIC GLUCOSE TRANSPORTER 4"/>
    <property type="match status" value="1"/>
</dbReference>
<dbReference type="Proteomes" id="UP000256601">
    <property type="component" value="Unassembled WGS sequence"/>
</dbReference>
<proteinExistence type="inferred from homology"/>
<dbReference type="Pfam" id="PF00083">
    <property type="entry name" value="Sugar_tr"/>
    <property type="match status" value="1"/>
</dbReference>
<comment type="similarity">
    <text evidence="2">Belongs to the major facilitator superfamily. Sugar transporter (TC 2.A.1.1) family.</text>
</comment>
<feature type="transmembrane region" description="Helical" evidence="8">
    <location>
        <begin position="185"/>
        <end position="204"/>
    </location>
</feature>
<dbReference type="InterPro" id="IPR020846">
    <property type="entry name" value="MFS_dom"/>
</dbReference>
<keyword evidence="3" id="KW-0813">Transport</keyword>
<keyword evidence="4" id="KW-0762">Sugar transport</keyword>
<keyword evidence="7 8" id="KW-0472">Membrane</keyword>
<dbReference type="SUPFAM" id="SSF103473">
    <property type="entry name" value="MFS general substrate transporter"/>
    <property type="match status" value="1"/>
</dbReference>
<dbReference type="InterPro" id="IPR005828">
    <property type="entry name" value="MFS_sugar_transport-like"/>
</dbReference>
<feature type="transmembrane region" description="Helical" evidence="8">
    <location>
        <begin position="380"/>
        <end position="400"/>
    </location>
</feature>
<dbReference type="PROSITE" id="PS50850">
    <property type="entry name" value="MFS"/>
    <property type="match status" value="1"/>
</dbReference>
<dbReference type="PANTHER" id="PTHR48022:SF5">
    <property type="entry name" value="ALPHA-GLUCOSIDES PERMEASE MPH2-RELATED"/>
    <property type="match status" value="1"/>
</dbReference>
<feature type="transmembrane region" description="Helical" evidence="8">
    <location>
        <begin position="153"/>
        <end position="173"/>
    </location>
</feature>
<comment type="subcellular location">
    <subcellularLocation>
        <location evidence="1">Membrane</location>
        <topology evidence="1">Multi-pass membrane protein</topology>
    </subcellularLocation>
</comment>
<keyword evidence="6 8" id="KW-1133">Transmembrane helix</keyword>
<organism evidence="10 11">
    <name type="scientific">Yarrowia lipolytica</name>
    <name type="common">Candida lipolytica</name>
    <dbReference type="NCBI Taxonomy" id="4952"/>
    <lineage>
        <taxon>Eukaryota</taxon>
        <taxon>Fungi</taxon>
        <taxon>Dikarya</taxon>
        <taxon>Ascomycota</taxon>
        <taxon>Saccharomycotina</taxon>
        <taxon>Dipodascomycetes</taxon>
        <taxon>Dipodascales</taxon>
        <taxon>Dipodascales incertae sedis</taxon>
        <taxon>Yarrowia</taxon>
    </lineage>
</organism>
<dbReference type="Gene3D" id="1.20.1250.20">
    <property type="entry name" value="MFS general substrate transporter like domains"/>
    <property type="match status" value="1"/>
</dbReference>
<gene>
    <name evidence="10" type="ORF">B0I71DRAFT_161678</name>
</gene>
<dbReference type="EMBL" id="KZ859154">
    <property type="protein sequence ID" value="RDW22768.1"/>
    <property type="molecule type" value="Genomic_DNA"/>
</dbReference>
<feature type="domain" description="Major facilitator superfamily (MFS) profile" evidence="9">
    <location>
        <begin position="50"/>
        <end position="468"/>
    </location>
</feature>
<evidence type="ECO:0000256" key="2">
    <source>
        <dbReference type="ARBA" id="ARBA00010992"/>
    </source>
</evidence>
<feature type="transmembrane region" description="Helical" evidence="8">
    <location>
        <begin position="412"/>
        <end position="431"/>
    </location>
</feature>
<reference evidence="10 11" key="1">
    <citation type="submission" date="2018-07" db="EMBL/GenBank/DDBJ databases">
        <title>Draft Genome Assemblies for Five Robust Yarrowia lipolytica Strains Exhibiting High Lipid Production and Pentose Sugar Utilization and Sugar Alcohol Secretion from Undetoxified Lignocellulosic Biomass Hydrolysates.</title>
        <authorList>
            <consortium name="DOE Joint Genome Institute"/>
            <person name="Walker C."/>
            <person name="Ryu S."/>
            <person name="Na H."/>
            <person name="Zane M."/>
            <person name="LaButti K."/>
            <person name="Lipzen A."/>
            <person name="Haridas S."/>
            <person name="Barry K."/>
            <person name="Grigoriev I.V."/>
            <person name="Quarterman J."/>
            <person name="Slininger P."/>
            <person name="Dien B."/>
            <person name="Trinh C.T."/>
        </authorList>
    </citation>
    <scope>NUCLEOTIDE SEQUENCE [LARGE SCALE GENOMIC DNA]</scope>
    <source>
        <strain evidence="10 11">YB392</strain>
    </source>
</reference>
<feature type="transmembrane region" description="Helical" evidence="8">
    <location>
        <begin position="316"/>
        <end position="340"/>
    </location>
</feature>
<dbReference type="InterPro" id="IPR036259">
    <property type="entry name" value="MFS_trans_sf"/>
</dbReference>
<keyword evidence="5 8" id="KW-0812">Transmembrane</keyword>
<feature type="transmembrane region" description="Helical" evidence="8">
    <location>
        <begin position="224"/>
        <end position="245"/>
    </location>
</feature>
<evidence type="ECO:0000256" key="1">
    <source>
        <dbReference type="ARBA" id="ARBA00004141"/>
    </source>
</evidence>
<sequence>MVSWYRFTASRNLESSRQKDHLDHALDELPSFLRASGFNRTASTGKCIFWSLVICFPIVMDGYDGFLIPSFYAVPSFGRRFGVPLPDGSYTIETKWQTAFLVGAPIGRITGALGVCHLTDKYGCKKVKLIPLILLSAVVFLVFFATNKSMLCAGWTISGLIWGVFNTMTTTHVSEICPVSLRSTFAAAINLSWVIGQLLAIAVITGPEPKPNDWPYPIPMAMQWVFPAVLIPIILFMSESSWWTLKQDDEQGSRKTLEQTIQEEDDSGKFSDCFRGTDLRRTEICCLSYSFQPLCGLYLLPYAAYFLKLTGIPQNVVFRMTLEITGLAVMASLVAPIIIIHFKRRTLYMGALAIMACTLFGMGITEIFDTPTAKRAAGVLIYVWVGTYDATVGPLTYVIVSETSSMKTDMGAYFGFIYGPFCIVAIVWAYFRLPELKGMSFLELYQAKKQSKQLEKPPTTLSLESPAG</sequence>
<feature type="transmembrane region" description="Helical" evidence="8">
    <location>
        <begin position="129"/>
        <end position="147"/>
    </location>
</feature>
<dbReference type="AlphaFoldDB" id="A0A371BXF5"/>
<evidence type="ECO:0000256" key="4">
    <source>
        <dbReference type="ARBA" id="ARBA00022597"/>
    </source>
</evidence>
<evidence type="ECO:0000256" key="3">
    <source>
        <dbReference type="ARBA" id="ARBA00022448"/>
    </source>
</evidence>
<dbReference type="InterPro" id="IPR050360">
    <property type="entry name" value="MFS_Sugar_Transporters"/>
</dbReference>
<feature type="transmembrane region" description="Helical" evidence="8">
    <location>
        <begin position="347"/>
        <end position="368"/>
    </location>
</feature>
<evidence type="ECO:0000313" key="10">
    <source>
        <dbReference type="EMBL" id="RDW22768.1"/>
    </source>
</evidence>
<evidence type="ECO:0000256" key="8">
    <source>
        <dbReference type="SAM" id="Phobius"/>
    </source>
</evidence>